<protein>
    <submittedName>
        <fullName evidence="1">Uncharacterized protein</fullName>
    </submittedName>
</protein>
<evidence type="ECO:0000313" key="1">
    <source>
        <dbReference type="EMBL" id="MBA4627249.1"/>
    </source>
</evidence>
<dbReference type="EMBL" id="GISG01060852">
    <property type="protein sequence ID" value="MBA4627249.1"/>
    <property type="molecule type" value="Transcribed_RNA"/>
</dbReference>
<proteinExistence type="predicted"/>
<reference evidence="1" key="1">
    <citation type="journal article" date="2013" name="J. Plant Res.">
        <title>Effect of fungi and light on seed germination of three Opuntia species from semiarid lands of central Mexico.</title>
        <authorList>
            <person name="Delgado-Sanchez P."/>
            <person name="Jimenez-Bremont J.F."/>
            <person name="Guerrero-Gonzalez Mde L."/>
            <person name="Flores J."/>
        </authorList>
    </citation>
    <scope>NUCLEOTIDE SEQUENCE</scope>
    <source>
        <tissue evidence="1">Cladode</tissue>
    </source>
</reference>
<accession>A0A7C9D2T4</accession>
<sequence>MLQKMSNKASPPGPDLMKLYCQIERGESNGNRFLDSINTAEWPSPVILDRLLAKLFPFFFPGKHTIVSAITPAIPVFPFQIEWFLKVPATIRNVPISSELAVLKALASYTSSLLTVLHTVPVKRIGIAFASSECGSNAEENKQEGNLTKNRHIHTQFRVE</sequence>
<name>A0A7C9D2T4_OPUST</name>
<organism evidence="1">
    <name type="scientific">Opuntia streptacantha</name>
    <name type="common">Prickly pear cactus</name>
    <name type="synonym">Opuntia cardona</name>
    <dbReference type="NCBI Taxonomy" id="393608"/>
    <lineage>
        <taxon>Eukaryota</taxon>
        <taxon>Viridiplantae</taxon>
        <taxon>Streptophyta</taxon>
        <taxon>Embryophyta</taxon>
        <taxon>Tracheophyta</taxon>
        <taxon>Spermatophyta</taxon>
        <taxon>Magnoliopsida</taxon>
        <taxon>eudicotyledons</taxon>
        <taxon>Gunneridae</taxon>
        <taxon>Pentapetalae</taxon>
        <taxon>Caryophyllales</taxon>
        <taxon>Cactineae</taxon>
        <taxon>Cactaceae</taxon>
        <taxon>Opuntioideae</taxon>
        <taxon>Opuntia</taxon>
    </lineage>
</organism>
<dbReference type="AlphaFoldDB" id="A0A7C9D2T4"/>
<reference evidence="1" key="2">
    <citation type="submission" date="2020-07" db="EMBL/GenBank/DDBJ databases">
        <authorList>
            <person name="Vera ALvarez R."/>
            <person name="Arias-Moreno D.M."/>
            <person name="Jimenez-Jacinto V."/>
            <person name="Jimenez-Bremont J.F."/>
            <person name="Swaminathan K."/>
            <person name="Moose S.P."/>
            <person name="Guerrero-Gonzalez M.L."/>
            <person name="Marino-Ramirez L."/>
            <person name="Landsman D."/>
            <person name="Rodriguez-Kessler M."/>
            <person name="Delgado-Sanchez P."/>
        </authorList>
    </citation>
    <scope>NUCLEOTIDE SEQUENCE</scope>
    <source>
        <tissue evidence="1">Cladode</tissue>
    </source>
</reference>